<accession>A0A7S3K2X7</accession>
<protein>
    <recommendedName>
        <fullName evidence="3">Hexosyltransferase</fullName>
    </recommendedName>
</protein>
<dbReference type="Gene3D" id="3.90.550.50">
    <property type="match status" value="1"/>
</dbReference>
<evidence type="ECO:0000313" key="2">
    <source>
        <dbReference type="EMBL" id="CAE0370456.1"/>
    </source>
</evidence>
<dbReference type="AlphaFoldDB" id="A0A7S3K2X7"/>
<dbReference type="EMBL" id="HBIJ01016873">
    <property type="protein sequence ID" value="CAE0370456.1"/>
    <property type="molecule type" value="Transcribed_RNA"/>
</dbReference>
<gene>
    <name evidence="2" type="ORF">ALAG00032_LOCUS11234</name>
</gene>
<keyword evidence="1" id="KW-0732">Signal</keyword>
<organism evidence="2">
    <name type="scientific">Aureoumbra lagunensis</name>
    <dbReference type="NCBI Taxonomy" id="44058"/>
    <lineage>
        <taxon>Eukaryota</taxon>
        <taxon>Sar</taxon>
        <taxon>Stramenopiles</taxon>
        <taxon>Ochrophyta</taxon>
        <taxon>Pelagophyceae</taxon>
        <taxon>Pelagomonadales</taxon>
        <taxon>Aureoumbra</taxon>
    </lineage>
</organism>
<proteinExistence type="predicted"/>
<feature type="signal peptide" evidence="1">
    <location>
        <begin position="1"/>
        <end position="20"/>
    </location>
</feature>
<feature type="chain" id="PRO_5031409789" description="Hexosyltransferase" evidence="1">
    <location>
        <begin position="21"/>
        <end position="470"/>
    </location>
</feature>
<evidence type="ECO:0000256" key="1">
    <source>
        <dbReference type="SAM" id="SignalP"/>
    </source>
</evidence>
<name>A0A7S3K2X7_9STRA</name>
<evidence type="ECO:0008006" key="3">
    <source>
        <dbReference type="Google" id="ProtNLM"/>
    </source>
</evidence>
<sequence length="470" mass="52228">MMKAFAVVVVLSLTRVQSWSETCPYLEEARSGLGILGKWIAGISADIDSGNDSSQTNPSALIEKNWFMATQETKQKVQAAILDPGSASTCCLVKGTGQPMYDPPDCAPSARRPLRYNYRVAVTTHRNRLFMAEAMVQSWIGEFDHLIATELGHKDWTSPGLRWGSAYAHRAIAAIICAGHPKHDEKKNSASSSPSYDFLILADDDTFIRIDKLDAALSRIKAQPRIPVMLGGEAARTPQLEQLCQRCFSNMSKPCIAQAGERTGWNYGGYGIVLSKAAVDIVVNNAETCIRKHTCPIKGTPMGDPKKIRTYKADQLLLKTEHLSCKYTDTSIASCLKELAGIVALELDNPKTMGGFCPWTAHPREYKHIGCHTRDHFNHFITQHLVHMKNCCEPVHHPINRNITFDHLYMGNNSHSNNLNFVGSLLERTSDGENRIKDYGSDRCHAGRLGKIRISDRNTPLPTCQSRSYI</sequence>
<reference evidence="2" key="1">
    <citation type="submission" date="2021-01" db="EMBL/GenBank/DDBJ databases">
        <authorList>
            <person name="Corre E."/>
            <person name="Pelletier E."/>
            <person name="Niang G."/>
            <person name="Scheremetjew M."/>
            <person name="Finn R."/>
            <person name="Kale V."/>
            <person name="Holt S."/>
            <person name="Cochrane G."/>
            <person name="Meng A."/>
            <person name="Brown T."/>
            <person name="Cohen L."/>
        </authorList>
    </citation>
    <scope>NUCLEOTIDE SEQUENCE</scope>
    <source>
        <strain evidence="2">CCMP1510</strain>
    </source>
</reference>